<dbReference type="VEuPathDB" id="FungiDB:BD410DRAFT_801989"/>
<name>A0A4Y7QAI4_9AGAM</name>
<feature type="region of interest" description="Disordered" evidence="1">
    <location>
        <begin position="293"/>
        <end position="355"/>
    </location>
</feature>
<evidence type="ECO:0000313" key="3">
    <source>
        <dbReference type="Proteomes" id="UP000294933"/>
    </source>
</evidence>
<feature type="region of interest" description="Disordered" evidence="1">
    <location>
        <begin position="439"/>
        <end position="489"/>
    </location>
</feature>
<protein>
    <submittedName>
        <fullName evidence="2">Uncharacterized protein</fullName>
    </submittedName>
</protein>
<organism evidence="2 3">
    <name type="scientific">Rickenella mellea</name>
    <dbReference type="NCBI Taxonomy" id="50990"/>
    <lineage>
        <taxon>Eukaryota</taxon>
        <taxon>Fungi</taxon>
        <taxon>Dikarya</taxon>
        <taxon>Basidiomycota</taxon>
        <taxon>Agaricomycotina</taxon>
        <taxon>Agaricomycetes</taxon>
        <taxon>Hymenochaetales</taxon>
        <taxon>Rickenellaceae</taxon>
        <taxon>Rickenella</taxon>
    </lineage>
</organism>
<feature type="compositionally biased region" description="Pro residues" evidence="1">
    <location>
        <begin position="446"/>
        <end position="470"/>
    </location>
</feature>
<proteinExistence type="predicted"/>
<feature type="compositionally biased region" description="Polar residues" evidence="1">
    <location>
        <begin position="316"/>
        <end position="325"/>
    </location>
</feature>
<dbReference type="AlphaFoldDB" id="A0A4Y7QAI4"/>
<evidence type="ECO:0000313" key="2">
    <source>
        <dbReference type="EMBL" id="TDL24677.1"/>
    </source>
</evidence>
<dbReference type="Proteomes" id="UP000294933">
    <property type="component" value="Unassembled WGS sequence"/>
</dbReference>
<gene>
    <name evidence="2" type="ORF">BD410DRAFT_801989</name>
</gene>
<dbReference type="EMBL" id="ML170166">
    <property type="protein sequence ID" value="TDL24677.1"/>
    <property type="molecule type" value="Genomic_DNA"/>
</dbReference>
<evidence type="ECO:0000256" key="1">
    <source>
        <dbReference type="SAM" id="MobiDB-lite"/>
    </source>
</evidence>
<feature type="compositionally biased region" description="Polar residues" evidence="1">
    <location>
        <begin position="332"/>
        <end position="355"/>
    </location>
</feature>
<accession>A0A4Y7QAI4</accession>
<feature type="compositionally biased region" description="Polar residues" evidence="1">
    <location>
        <begin position="472"/>
        <end position="489"/>
    </location>
</feature>
<reference evidence="2 3" key="1">
    <citation type="submission" date="2018-06" db="EMBL/GenBank/DDBJ databases">
        <title>A transcriptomic atlas of mushroom development highlights an independent origin of complex multicellularity.</title>
        <authorList>
            <consortium name="DOE Joint Genome Institute"/>
            <person name="Krizsan K."/>
            <person name="Almasi E."/>
            <person name="Merenyi Z."/>
            <person name="Sahu N."/>
            <person name="Viragh M."/>
            <person name="Koszo T."/>
            <person name="Mondo S."/>
            <person name="Kiss B."/>
            <person name="Balint B."/>
            <person name="Kues U."/>
            <person name="Barry K."/>
            <person name="Hegedus J.C."/>
            <person name="Henrissat B."/>
            <person name="Johnson J."/>
            <person name="Lipzen A."/>
            <person name="Ohm R."/>
            <person name="Nagy I."/>
            <person name="Pangilinan J."/>
            <person name="Yan J."/>
            <person name="Xiong Y."/>
            <person name="Grigoriev I.V."/>
            <person name="Hibbett D.S."/>
            <person name="Nagy L.G."/>
        </authorList>
    </citation>
    <scope>NUCLEOTIDE SEQUENCE [LARGE SCALE GENOMIC DNA]</scope>
    <source>
        <strain evidence="2 3">SZMC22713</strain>
    </source>
</reference>
<keyword evidence="3" id="KW-1185">Reference proteome</keyword>
<sequence length="489" mass="54604">MQKNLMREALQHFGNTIGAILLINWLTQSFAAMKHSTPKNWWMCGQRGGESFQGKQIAYGIDGWMDGWNASRESREIQKDGGDQAVDSGWMEDITLSLNSLRLFKDSLEPPKDSLRLSKDFLRLSKDSLKLLKDSLRLSKDSLELLKDFLRLSEDSSGQSEDFRVHLPNRESVADFVATTCHSPLLTFSFFGSQGLLAFYGNCGNSFSHRTLASEATNRWHSFFAAAKFKIIRVEQKYGICNLYLYLRAPVPTTRTGYTTCDIHYKEFPWNLKNSSSTPQGIPKECYGSLEDSSRNVKESLRNPQGIPKECYGSLEESSGISRNPQGVLEESSGNPTEFSRTTSGNYVSSEESQSPHSITTALACGIETSTPQHHKLLHNSRVVLRRPQKWRRRRNGQVEGLPVADSNGGMMTQQCNGGVHATNKKRQTTSGIEGVERYYPTPGTACPPPPPPPPLPPLPPRPSWPPPVCATPQQIGYDNMATQRQTQV</sequence>